<evidence type="ECO:0000259" key="5">
    <source>
        <dbReference type="Pfam" id="PF00535"/>
    </source>
</evidence>
<gene>
    <name evidence="6" type="ORF">A2648_00630</name>
</gene>
<feature type="transmembrane region" description="Helical" evidence="4">
    <location>
        <begin position="381"/>
        <end position="401"/>
    </location>
</feature>
<evidence type="ECO:0000256" key="1">
    <source>
        <dbReference type="ARBA" id="ARBA00006739"/>
    </source>
</evidence>
<dbReference type="AlphaFoldDB" id="A0A1G2CT80"/>
<accession>A0A1G2CT80</accession>
<protein>
    <recommendedName>
        <fullName evidence="5">Glycosyltransferase 2-like domain-containing protein</fullName>
    </recommendedName>
</protein>
<keyword evidence="3" id="KW-0808">Transferase</keyword>
<dbReference type="EMBL" id="MHLH01000004">
    <property type="protein sequence ID" value="OGZ04589.1"/>
    <property type="molecule type" value="Genomic_DNA"/>
</dbReference>
<dbReference type="STRING" id="1798657.A2648_00630"/>
<dbReference type="SUPFAM" id="SSF53448">
    <property type="entry name" value="Nucleotide-diphospho-sugar transferases"/>
    <property type="match status" value="1"/>
</dbReference>
<dbReference type="Gene3D" id="3.90.550.10">
    <property type="entry name" value="Spore Coat Polysaccharide Biosynthesis Protein SpsA, Chain A"/>
    <property type="match status" value="1"/>
</dbReference>
<keyword evidence="4" id="KW-1133">Transmembrane helix</keyword>
<dbReference type="CDD" id="cd06423">
    <property type="entry name" value="CESA_like"/>
    <property type="match status" value="1"/>
</dbReference>
<comment type="similarity">
    <text evidence="1">Belongs to the glycosyltransferase 2 family.</text>
</comment>
<name>A0A1G2CT80_9BACT</name>
<comment type="caution">
    <text evidence="6">The sequence shown here is derived from an EMBL/GenBank/DDBJ whole genome shotgun (WGS) entry which is preliminary data.</text>
</comment>
<dbReference type="InterPro" id="IPR001173">
    <property type="entry name" value="Glyco_trans_2-like"/>
</dbReference>
<dbReference type="PANTHER" id="PTHR43630:SF1">
    <property type="entry name" value="POLY-BETA-1,6-N-ACETYL-D-GLUCOSAMINE SYNTHASE"/>
    <property type="match status" value="1"/>
</dbReference>
<evidence type="ECO:0000313" key="6">
    <source>
        <dbReference type="EMBL" id="OGZ04589.1"/>
    </source>
</evidence>
<evidence type="ECO:0000256" key="2">
    <source>
        <dbReference type="ARBA" id="ARBA00022676"/>
    </source>
</evidence>
<dbReference type="Proteomes" id="UP000178841">
    <property type="component" value="Unassembled WGS sequence"/>
</dbReference>
<evidence type="ECO:0000313" key="7">
    <source>
        <dbReference type="Proteomes" id="UP000178841"/>
    </source>
</evidence>
<evidence type="ECO:0000256" key="4">
    <source>
        <dbReference type="SAM" id="Phobius"/>
    </source>
</evidence>
<dbReference type="PANTHER" id="PTHR43630">
    <property type="entry name" value="POLY-BETA-1,6-N-ACETYL-D-GLUCOSAMINE SYNTHASE"/>
    <property type="match status" value="1"/>
</dbReference>
<feature type="transmembrane region" description="Helical" evidence="4">
    <location>
        <begin position="293"/>
        <end position="321"/>
    </location>
</feature>
<keyword evidence="4" id="KW-0472">Membrane</keyword>
<dbReference type="Pfam" id="PF00535">
    <property type="entry name" value="Glycos_transf_2"/>
    <property type="match status" value="1"/>
</dbReference>
<reference evidence="6 7" key="1">
    <citation type="journal article" date="2016" name="Nat. Commun.">
        <title>Thousands of microbial genomes shed light on interconnected biogeochemical processes in an aquifer system.</title>
        <authorList>
            <person name="Anantharaman K."/>
            <person name="Brown C.T."/>
            <person name="Hug L.A."/>
            <person name="Sharon I."/>
            <person name="Castelle C.J."/>
            <person name="Probst A.J."/>
            <person name="Thomas B.C."/>
            <person name="Singh A."/>
            <person name="Wilkins M.J."/>
            <person name="Karaoz U."/>
            <person name="Brodie E.L."/>
            <person name="Williams K.H."/>
            <person name="Hubbard S.S."/>
            <person name="Banfield J.F."/>
        </authorList>
    </citation>
    <scope>NUCLEOTIDE SEQUENCE [LARGE SCALE GENOMIC DNA]</scope>
</reference>
<feature type="transmembrane region" description="Helical" evidence="4">
    <location>
        <begin position="341"/>
        <end position="369"/>
    </location>
</feature>
<organism evidence="6 7">
    <name type="scientific">Candidatus Lloydbacteria bacterium RIFCSPHIGHO2_01_FULL_41_20</name>
    <dbReference type="NCBI Taxonomy" id="1798657"/>
    <lineage>
        <taxon>Bacteria</taxon>
        <taxon>Candidatus Lloydiibacteriota</taxon>
    </lineage>
</organism>
<keyword evidence="4" id="KW-0812">Transmembrane</keyword>
<feature type="domain" description="Glycosyltransferase 2-like" evidence="5">
    <location>
        <begin position="51"/>
        <end position="216"/>
    </location>
</feature>
<sequence>MESAPTMLVYFFVYISLYFQVFLLVTFFEKRESIKKEEEDILSLRRYPSTTIIVPCFNEERTVVKTIRSLLSLDYPKYKLNIVIVDDGSTDNTWNVVKRFGKYPQIKLLQKPNGGKHTALNYALANIETELVGCLDADSFVEKDTLKKIVKYFEESDVMAVTPAIKLYKPTHIIELVQNVEYMLGIFFRKMLGTMDAIQVTPGPFSIFRKKVFNDLGPYKKAHNTEDLEIAFRMHESHYRIVNSHKAFVTTVAPKTLKSLYKQRLRWVHGFLENALDYKHLFLRRKYGNFGMFMLPAAVVSIFSAIYLVGFTIFQLIQYIYDKSVQVRAIGLPTDYFSFDLFFFNTQTLLFLSIILIVMAIAMIVVGKIIAEDTKRSPMDIVYFLALYGLIVPSWLFMSVYNTVLSKKNSWR</sequence>
<evidence type="ECO:0000256" key="3">
    <source>
        <dbReference type="ARBA" id="ARBA00022679"/>
    </source>
</evidence>
<feature type="transmembrane region" description="Helical" evidence="4">
    <location>
        <begin position="6"/>
        <end position="28"/>
    </location>
</feature>
<keyword evidence="2" id="KW-0328">Glycosyltransferase</keyword>
<proteinExistence type="inferred from homology"/>
<dbReference type="GO" id="GO:0016757">
    <property type="term" value="F:glycosyltransferase activity"/>
    <property type="evidence" value="ECO:0007669"/>
    <property type="project" value="UniProtKB-KW"/>
</dbReference>
<dbReference type="InterPro" id="IPR029044">
    <property type="entry name" value="Nucleotide-diphossugar_trans"/>
</dbReference>